<proteinExistence type="inferred from homology"/>
<feature type="transmembrane region" description="Helical" evidence="7">
    <location>
        <begin position="9"/>
        <end position="29"/>
    </location>
</feature>
<evidence type="ECO:0000256" key="3">
    <source>
        <dbReference type="ARBA" id="ARBA00022475"/>
    </source>
</evidence>
<keyword evidence="5 7" id="KW-1133">Transmembrane helix</keyword>
<feature type="domain" description="ABC transmembrane type-1" evidence="8">
    <location>
        <begin position="95"/>
        <end position="308"/>
    </location>
</feature>
<keyword evidence="4 7" id="KW-0812">Transmembrane</keyword>
<dbReference type="Pfam" id="PF00528">
    <property type="entry name" value="BPD_transp_1"/>
    <property type="match status" value="1"/>
</dbReference>
<comment type="subcellular location">
    <subcellularLocation>
        <location evidence="1 7">Cell membrane</location>
        <topology evidence="1 7">Multi-pass membrane protein</topology>
    </subcellularLocation>
</comment>
<dbReference type="GO" id="GO:0071916">
    <property type="term" value="F:dipeptide transmembrane transporter activity"/>
    <property type="evidence" value="ECO:0007669"/>
    <property type="project" value="TreeGrafter"/>
</dbReference>
<dbReference type="InterPro" id="IPR035906">
    <property type="entry name" value="MetI-like_sf"/>
</dbReference>
<feature type="transmembrane region" description="Helical" evidence="7">
    <location>
        <begin position="285"/>
        <end position="311"/>
    </location>
</feature>
<keyword evidence="10" id="KW-1185">Reference proteome</keyword>
<evidence type="ECO:0000259" key="8">
    <source>
        <dbReference type="PROSITE" id="PS50928"/>
    </source>
</evidence>
<reference evidence="9 10" key="1">
    <citation type="submission" date="2019-03" db="EMBL/GenBank/DDBJ databases">
        <title>Sequencing the genomes of 1000 actinobacteria strains.</title>
        <authorList>
            <person name="Klenk H.-P."/>
        </authorList>
    </citation>
    <scope>NUCLEOTIDE SEQUENCE [LARGE SCALE GENOMIC DNA]</scope>
    <source>
        <strain evidence="9 10">DSM 18936</strain>
    </source>
</reference>
<sequence length="318" mass="35052">MLAYIIRRVLVTIPLMAVALYLVYVGVSYTSDPRADFYLCLPRCQEGFDAITAQYNLDQSIWLRPFSWFANALQGDLGESVTLGQPVTEVLWERGKNTAMIAIPAFLVGSSVALLLSVYSARHQYSAGDYIFTGLAFFGFAFPSFVMALVIQNIFGVQFENWFGVKPFNTGRKSGDNFLELLRDITLPAMSLAILGIAAESRFGRSAMLETLNQDYIRTARAKGLDEGKVVWRHALRNAMIPLVTLWALSLSALLGGAVVTESIFSWPGLGPAFLTALGKPDLDLLLGYVMLTGVIVVTFNLLADILYGLLDPRIRLD</sequence>
<dbReference type="CDD" id="cd06261">
    <property type="entry name" value="TM_PBP2"/>
    <property type="match status" value="1"/>
</dbReference>
<evidence type="ECO:0000256" key="6">
    <source>
        <dbReference type="ARBA" id="ARBA00023136"/>
    </source>
</evidence>
<dbReference type="OrthoDB" id="147688at2"/>
<dbReference type="Gene3D" id="1.10.3720.10">
    <property type="entry name" value="MetI-like"/>
    <property type="match status" value="1"/>
</dbReference>
<feature type="transmembrane region" description="Helical" evidence="7">
    <location>
        <begin position="181"/>
        <end position="199"/>
    </location>
</feature>
<keyword evidence="6 7" id="KW-0472">Membrane</keyword>
<organism evidence="9 10">
    <name type="scientific">Ilumatobacter fluminis</name>
    <dbReference type="NCBI Taxonomy" id="467091"/>
    <lineage>
        <taxon>Bacteria</taxon>
        <taxon>Bacillati</taxon>
        <taxon>Actinomycetota</taxon>
        <taxon>Acidimicrobiia</taxon>
        <taxon>Acidimicrobiales</taxon>
        <taxon>Ilumatobacteraceae</taxon>
        <taxon>Ilumatobacter</taxon>
    </lineage>
</organism>
<evidence type="ECO:0000256" key="4">
    <source>
        <dbReference type="ARBA" id="ARBA00022692"/>
    </source>
</evidence>
<dbReference type="PANTHER" id="PTHR43163:SF6">
    <property type="entry name" value="DIPEPTIDE TRANSPORT SYSTEM PERMEASE PROTEIN DPPB-RELATED"/>
    <property type="match status" value="1"/>
</dbReference>
<dbReference type="PANTHER" id="PTHR43163">
    <property type="entry name" value="DIPEPTIDE TRANSPORT SYSTEM PERMEASE PROTEIN DPPB-RELATED"/>
    <property type="match status" value="1"/>
</dbReference>
<comment type="caution">
    <text evidence="9">The sequence shown here is derived from an EMBL/GenBank/DDBJ whole genome shotgun (WGS) entry which is preliminary data.</text>
</comment>
<feature type="transmembrane region" description="Helical" evidence="7">
    <location>
        <begin position="99"/>
        <end position="119"/>
    </location>
</feature>
<dbReference type="EMBL" id="SOAU01000001">
    <property type="protein sequence ID" value="TDT16658.1"/>
    <property type="molecule type" value="Genomic_DNA"/>
</dbReference>
<evidence type="ECO:0000256" key="2">
    <source>
        <dbReference type="ARBA" id="ARBA00022448"/>
    </source>
</evidence>
<dbReference type="InterPro" id="IPR000515">
    <property type="entry name" value="MetI-like"/>
</dbReference>
<accession>A0A4V3EJ22</accession>
<protein>
    <submittedName>
        <fullName evidence="9">Peptide/nickel transport system permease protein</fullName>
    </submittedName>
</protein>
<feature type="transmembrane region" description="Helical" evidence="7">
    <location>
        <begin position="131"/>
        <end position="155"/>
    </location>
</feature>
<evidence type="ECO:0000313" key="9">
    <source>
        <dbReference type="EMBL" id="TDT16658.1"/>
    </source>
</evidence>
<keyword evidence="3" id="KW-1003">Cell membrane</keyword>
<comment type="similarity">
    <text evidence="7">Belongs to the binding-protein-dependent transport system permease family.</text>
</comment>
<dbReference type="Proteomes" id="UP000294558">
    <property type="component" value="Unassembled WGS sequence"/>
</dbReference>
<gene>
    <name evidence="9" type="ORF">BDK89_2251</name>
</gene>
<evidence type="ECO:0000313" key="10">
    <source>
        <dbReference type="Proteomes" id="UP000294558"/>
    </source>
</evidence>
<feature type="transmembrane region" description="Helical" evidence="7">
    <location>
        <begin position="243"/>
        <end position="265"/>
    </location>
</feature>
<evidence type="ECO:0000256" key="1">
    <source>
        <dbReference type="ARBA" id="ARBA00004651"/>
    </source>
</evidence>
<dbReference type="RefSeq" id="WP_133869013.1">
    <property type="nucleotide sequence ID" value="NZ_JAVJPS010000011.1"/>
</dbReference>
<keyword evidence="2 7" id="KW-0813">Transport</keyword>
<dbReference type="GO" id="GO:0005886">
    <property type="term" value="C:plasma membrane"/>
    <property type="evidence" value="ECO:0007669"/>
    <property type="project" value="UniProtKB-SubCell"/>
</dbReference>
<dbReference type="PROSITE" id="PS50928">
    <property type="entry name" value="ABC_TM1"/>
    <property type="match status" value="1"/>
</dbReference>
<name>A0A4V3EJ22_9ACTN</name>
<evidence type="ECO:0000256" key="5">
    <source>
        <dbReference type="ARBA" id="ARBA00022989"/>
    </source>
</evidence>
<evidence type="ECO:0000256" key="7">
    <source>
        <dbReference type="RuleBase" id="RU363032"/>
    </source>
</evidence>
<dbReference type="AlphaFoldDB" id="A0A4V3EJ22"/>
<dbReference type="SUPFAM" id="SSF161098">
    <property type="entry name" value="MetI-like"/>
    <property type="match status" value="1"/>
</dbReference>